<reference evidence="2 3" key="1">
    <citation type="journal article" date="2019" name="Emerg. Microbes Infect.">
        <title>Comprehensive subspecies identification of 175 nontuberculous mycobacteria species based on 7547 genomic profiles.</title>
        <authorList>
            <person name="Matsumoto Y."/>
            <person name="Kinjo T."/>
            <person name="Motooka D."/>
            <person name="Nabeya D."/>
            <person name="Jung N."/>
            <person name="Uechi K."/>
            <person name="Horii T."/>
            <person name="Iida T."/>
            <person name="Fujita J."/>
            <person name="Nakamura S."/>
        </authorList>
    </citation>
    <scope>NUCLEOTIDE SEQUENCE [LARGE SCALE GENOMIC DNA]</scope>
    <source>
        <strain evidence="2 3">JCM 12657</strain>
    </source>
</reference>
<evidence type="ECO:0000313" key="2">
    <source>
        <dbReference type="EMBL" id="BBX59572.1"/>
    </source>
</evidence>
<keyword evidence="3" id="KW-1185">Reference proteome</keyword>
<gene>
    <name evidence="2" type="ORF">MSHO_49170</name>
</gene>
<protein>
    <submittedName>
        <fullName evidence="2">Uncharacterized protein</fullName>
    </submittedName>
</protein>
<dbReference type="KEGG" id="msho:MSHO_49170"/>
<organism evidence="2 3">
    <name type="scientific">Mycobacterium shottsii</name>
    <dbReference type="NCBI Taxonomy" id="133549"/>
    <lineage>
        <taxon>Bacteria</taxon>
        <taxon>Bacillati</taxon>
        <taxon>Actinomycetota</taxon>
        <taxon>Actinomycetes</taxon>
        <taxon>Mycobacteriales</taxon>
        <taxon>Mycobacteriaceae</taxon>
        <taxon>Mycobacterium</taxon>
        <taxon>Mycobacterium ulcerans group</taxon>
    </lineage>
</organism>
<evidence type="ECO:0000313" key="3">
    <source>
        <dbReference type="Proteomes" id="UP000467164"/>
    </source>
</evidence>
<dbReference type="EMBL" id="AP022572">
    <property type="protein sequence ID" value="BBX59572.1"/>
    <property type="molecule type" value="Genomic_DNA"/>
</dbReference>
<dbReference type="AlphaFoldDB" id="A0A7I7LJ94"/>
<name>A0A7I7LJ94_9MYCO</name>
<feature type="transmembrane region" description="Helical" evidence="1">
    <location>
        <begin position="20"/>
        <end position="39"/>
    </location>
</feature>
<keyword evidence="1" id="KW-0472">Membrane</keyword>
<accession>A0A7I7LJ94</accession>
<keyword evidence="1" id="KW-1133">Transmembrane helix</keyword>
<keyword evidence="1" id="KW-0812">Transmembrane</keyword>
<sequence>MHTAALPAAFEQQIARVPVGAQILFVAAGAGVTAGPALYRRPPGRAA</sequence>
<dbReference type="Proteomes" id="UP000467164">
    <property type="component" value="Chromosome"/>
</dbReference>
<evidence type="ECO:0000256" key="1">
    <source>
        <dbReference type="SAM" id="Phobius"/>
    </source>
</evidence>
<proteinExistence type="predicted"/>